<protein>
    <submittedName>
        <fullName evidence="1">Uncharacterized protein</fullName>
    </submittedName>
</protein>
<organism evidence="1">
    <name type="scientific">uncultured Caudovirales phage</name>
    <dbReference type="NCBI Taxonomy" id="2100421"/>
    <lineage>
        <taxon>Viruses</taxon>
        <taxon>Duplodnaviria</taxon>
        <taxon>Heunggongvirae</taxon>
        <taxon>Uroviricota</taxon>
        <taxon>Caudoviricetes</taxon>
        <taxon>Peduoviridae</taxon>
        <taxon>Maltschvirus</taxon>
        <taxon>Maltschvirus maltsch</taxon>
    </lineage>
</organism>
<sequence>MSIDFNALLTVEDKQSILSQRLKNYAAEAYQINLNTDALKLDTENNVDAIAESEKALTNLANAINVYQKELDSLA</sequence>
<reference evidence="1" key="1">
    <citation type="submission" date="2020-05" db="EMBL/GenBank/DDBJ databases">
        <authorList>
            <person name="Chiriac C."/>
            <person name="Salcher M."/>
            <person name="Ghai R."/>
            <person name="Kavagutti S V."/>
        </authorList>
    </citation>
    <scope>NUCLEOTIDE SEQUENCE</scope>
</reference>
<proteinExistence type="predicted"/>
<name>A0A6J5TAX5_9CAUD</name>
<gene>
    <name evidence="1" type="ORF">UFOVP222_25</name>
</gene>
<evidence type="ECO:0000313" key="1">
    <source>
        <dbReference type="EMBL" id="CAB5219103.1"/>
    </source>
</evidence>
<accession>A0A6J5TAX5</accession>
<dbReference type="EMBL" id="LR798269">
    <property type="protein sequence ID" value="CAB5219103.1"/>
    <property type="molecule type" value="Genomic_DNA"/>
</dbReference>